<protein>
    <submittedName>
        <fullName evidence="1">Uncharacterized protein</fullName>
    </submittedName>
</protein>
<dbReference type="EMBL" id="JAGVSJ010000011">
    <property type="protein sequence ID" value="MBX8631934.1"/>
    <property type="molecule type" value="Genomic_DNA"/>
</dbReference>
<evidence type="ECO:0000313" key="1">
    <source>
        <dbReference type="EMBL" id="MBX8631934.1"/>
    </source>
</evidence>
<gene>
    <name evidence="1" type="ORF">J9259_05385</name>
    <name evidence="2" type="ORF">KIY12_07165</name>
</gene>
<dbReference type="AlphaFoldDB" id="A0A8J8CBA4"/>
<name>A0A8J8CBA4_9ARCH</name>
<sequence length="78" mass="9272">MEVTEETIGIIEETLRRRRKDESFERTLGKVLRRRKLSFDEYISIMAVLRERMRHGLNADEAARLLCSEKMGKKEDDD</sequence>
<comment type="caution">
    <text evidence="1">The sequence shown here is derived from an EMBL/GenBank/DDBJ whole genome shotgun (WGS) entry which is preliminary data.</text>
</comment>
<organism evidence="1 3">
    <name type="scientific">Candidatus Sysuiplasma superficiale</name>
    <dbReference type="NCBI Taxonomy" id="2823368"/>
    <lineage>
        <taxon>Archaea</taxon>
        <taxon>Methanobacteriati</taxon>
        <taxon>Thermoplasmatota</taxon>
        <taxon>Thermoplasmata</taxon>
        <taxon>Candidatus Sysuiplasmatales</taxon>
        <taxon>Candidatus Sysuiplasmataceae</taxon>
        <taxon>Candidatus Sysuiplasma</taxon>
    </lineage>
</organism>
<accession>A0A8J8CBA4</accession>
<dbReference type="EMBL" id="JAHEAC010000066">
    <property type="protein sequence ID" value="MBX8644483.1"/>
    <property type="molecule type" value="Genomic_DNA"/>
</dbReference>
<proteinExistence type="predicted"/>
<evidence type="ECO:0000313" key="3">
    <source>
        <dbReference type="Proteomes" id="UP000716004"/>
    </source>
</evidence>
<dbReference type="Proteomes" id="UP000716004">
    <property type="component" value="Unassembled WGS sequence"/>
</dbReference>
<dbReference type="Proteomes" id="UP000750197">
    <property type="component" value="Unassembled WGS sequence"/>
</dbReference>
<evidence type="ECO:0000313" key="2">
    <source>
        <dbReference type="EMBL" id="MBX8644483.1"/>
    </source>
</evidence>
<reference evidence="1" key="1">
    <citation type="submission" date="2021-04" db="EMBL/GenBank/DDBJ databases">
        <title>Genomic insights into ecological role and evolution of a novel Thermoplasmata order Candidatus Sysuiplasmatales.</title>
        <authorList>
            <person name="Yuan Y."/>
        </authorList>
    </citation>
    <scope>NUCLEOTIDE SEQUENCE</scope>
    <source>
        <strain evidence="2">TUT19-bin139</strain>
        <strain evidence="1">YP2-bin.285</strain>
    </source>
</reference>